<feature type="chain" id="PRO_5012960929" description="Secreted protein" evidence="2">
    <location>
        <begin position="21"/>
        <end position="352"/>
    </location>
</feature>
<evidence type="ECO:0000313" key="4">
    <source>
        <dbReference type="Proteomes" id="UP000196531"/>
    </source>
</evidence>
<feature type="signal peptide" evidence="2">
    <location>
        <begin position="1"/>
        <end position="20"/>
    </location>
</feature>
<name>A0A1Y5F5S6_9BACT</name>
<dbReference type="Proteomes" id="UP000196531">
    <property type="component" value="Unassembled WGS sequence"/>
</dbReference>
<accession>A0A1Y5F5S6</accession>
<keyword evidence="2" id="KW-0732">Signal</keyword>
<sequence length="352" mass="39969">MKTQLFVFLVSISITTSSYAEGWMCEEMASEKQGNIIRVCGSAQEQDISTAKLNAIHATNKEFDLICNKSADCKDFQVILTPLRNTCEKNEDGSYYCLRGMEYRVTTIKKDDLETYQKQISDLDLEIENKKDELNIRQNLLAKKKELEELEKQLKNEMVFPKYSLLRLSIFTEMRFAGNAEWDIEAGFTVSKANGIGWSISAFASQRTLTVGEIAPDNSNPSYQNNSEEIKAGSLGASFMGNTVFVISNFYSELKLGPAFAYTYYAADPWGGADEEDISSEWNILLNASISFNYIMSTKSSVYLKTNYRRYFSSPFKNDLTIGLGIDIYLESVRESKLKYKNQTGPRFSYIE</sequence>
<evidence type="ECO:0000256" key="2">
    <source>
        <dbReference type="SAM" id="SignalP"/>
    </source>
</evidence>
<evidence type="ECO:0000256" key="1">
    <source>
        <dbReference type="SAM" id="Coils"/>
    </source>
</evidence>
<evidence type="ECO:0008006" key="5">
    <source>
        <dbReference type="Google" id="ProtNLM"/>
    </source>
</evidence>
<evidence type="ECO:0000313" key="3">
    <source>
        <dbReference type="EMBL" id="OUR96144.1"/>
    </source>
</evidence>
<feature type="coiled-coil region" evidence="1">
    <location>
        <begin position="113"/>
        <end position="157"/>
    </location>
</feature>
<protein>
    <recommendedName>
        <fullName evidence="5">Secreted protein</fullName>
    </recommendedName>
</protein>
<proteinExistence type="predicted"/>
<organism evidence="3 4">
    <name type="scientific">Halobacteriovorax marinus</name>
    <dbReference type="NCBI Taxonomy" id="97084"/>
    <lineage>
        <taxon>Bacteria</taxon>
        <taxon>Pseudomonadati</taxon>
        <taxon>Bdellovibrionota</taxon>
        <taxon>Bacteriovoracia</taxon>
        <taxon>Bacteriovoracales</taxon>
        <taxon>Halobacteriovoraceae</taxon>
        <taxon>Halobacteriovorax</taxon>
    </lineage>
</organism>
<reference evidence="4" key="1">
    <citation type="journal article" date="2017" name="Proc. Natl. Acad. Sci. U.S.A.">
        <title>Simulation of Deepwater Horizon oil plume reveals substrate specialization within a complex community of hydrocarbon-degraders.</title>
        <authorList>
            <person name="Hu P."/>
            <person name="Dubinsky E.A."/>
            <person name="Probst A.J."/>
            <person name="Wang J."/>
            <person name="Sieber C.M.K."/>
            <person name="Tom L.M."/>
            <person name="Gardinali P."/>
            <person name="Banfield J.F."/>
            <person name="Atlas R.M."/>
            <person name="Andersen G.L."/>
        </authorList>
    </citation>
    <scope>NUCLEOTIDE SEQUENCE [LARGE SCALE GENOMIC DNA]</scope>
</reference>
<dbReference type="EMBL" id="MAAO01000006">
    <property type="protein sequence ID" value="OUR96144.1"/>
    <property type="molecule type" value="Genomic_DNA"/>
</dbReference>
<dbReference type="AlphaFoldDB" id="A0A1Y5F5S6"/>
<keyword evidence="1" id="KW-0175">Coiled coil</keyword>
<gene>
    <name evidence="3" type="ORF">A9Q84_07220</name>
</gene>
<comment type="caution">
    <text evidence="3">The sequence shown here is derived from an EMBL/GenBank/DDBJ whole genome shotgun (WGS) entry which is preliminary data.</text>
</comment>